<dbReference type="InterPro" id="IPR013766">
    <property type="entry name" value="Thioredoxin_domain"/>
</dbReference>
<sequence length="205" mass="23103">SSEQAVQLTTENFDELTKGKMVFIKFFAPYCPHCNEMAKAWNELAMYYNEESGRDDVLIGSIDCTNSPHGKNLCAKFKIMGLPTLMFGDASYSGVYLEEYGGGKTFGELKAFALEALLPQCTPGNLDACSSDDRNAMQTYMAMSYGQLNAKFESTVQKLQELDEAFSIRFKELQKVYDGNLLEKELQNTETRRNIKLIKEVMALK</sequence>
<evidence type="ECO:0000259" key="3">
    <source>
        <dbReference type="PROSITE" id="PS51352"/>
    </source>
</evidence>
<evidence type="ECO:0000256" key="1">
    <source>
        <dbReference type="ARBA" id="ARBA00006347"/>
    </source>
</evidence>
<dbReference type="OMA" id="ESHRAMQ"/>
<dbReference type="PANTHER" id="PTHR45672:SF3">
    <property type="entry name" value="THIOREDOXIN DOMAIN-CONTAINING PROTEIN 5"/>
    <property type="match status" value="1"/>
</dbReference>
<feature type="non-terminal residue" evidence="4">
    <location>
        <position position="1"/>
    </location>
</feature>
<accession>B8BWD1</accession>
<protein>
    <recommendedName>
        <fullName evidence="3">Thioredoxin domain-containing protein</fullName>
    </recommendedName>
</protein>
<dbReference type="InterPro" id="IPR017937">
    <property type="entry name" value="Thioredoxin_CS"/>
</dbReference>
<dbReference type="PROSITE" id="PS51352">
    <property type="entry name" value="THIOREDOXIN_2"/>
    <property type="match status" value="1"/>
</dbReference>
<name>B8BWD1_THAPS</name>
<dbReference type="EMBL" id="CM000640">
    <property type="protein sequence ID" value="EED94011.1"/>
    <property type="molecule type" value="Genomic_DNA"/>
</dbReference>
<dbReference type="InParanoid" id="B8BWD1"/>
<comment type="similarity">
    <text evidence="1">Belongs to the protein disulfide isomerase family.</text>
</comment>
<dbReference type="PANTHER" id="PTHR45672">
    <property type="entry name" value="PROTEIN DISULFIDE-ISOMERASE C17H9.14C-RELATED"/>
    <property type="match status" value="1"/>
</dbReference>
<dbReference type="InterPro" id="IPR051063">
    <property type="entry name" value="PDI"/>
</dbReference>
<dbReference type="eggNOG" id="KOG0191">
    <property type="taxonomic scope" value="Eukaryota"/>
</dbReference>
<reference evidence="4 5" key="1">
    <citation type="journal article" date="2004" name="Science">
        <title>The genome of the diatom Thalassiosira pseudonana: ecology, evolution, and metabolism.</title>
        <authorList>
            <person name="Armbrust E.V."/>
            <person name="Berges J.A."/>
            <person name="Bowler C."/>
            <person name="Green B.R."/>
            <person name="Martinez D."/>
            <person name="Putnam N.H."/>
            <person name="Zhou S."/>
            <person name="Allen A.E."/>
            <person name="Apt K.E."/>
            <person name="Bechner M."/>
            <person name="Brzezinski M.A."/>
            <person name="Chaal B.K."/>
            <person name="Chiovitti A."/>
            <person name="Davis A.K."/>
            <person name="Demarest M.S."/>
            <person name="Detter J.C."/>
            <person name="Glavina T."/>
            <person name="Goodstein D."/>
            <person name="Hadi M.Z."/>
            <person name="Hellsten U."/>
            <person name="Hildebrand M."/>
            <person name="Jenkins B.D."/>
            <person name="Jurka J."/>
            <person name="Kapitonov V.V."/>
            <person name="Kroger N."/>
            <person name="Lau W.W."/>
            <person name="Lane T.W."/>
            <person name="Larimer F.W."/>
            <person name="Lippmeier J.C."/>
            <person name="Lucas S."/>
            <person name="Medina M."/>
            <person name="Montsant A."/>
            <person name="Obornik M."/>
            <person name="Parker M.S."/>
            <person name="Palenik B."/>
            <person name="Pazour G.J."/>
            <person name="Richardson P.M."/>
            <person name="Rynearson T.A."/>
            <person name="Saito M.A."/>
            <person name="Schwartz D.C."/>
            <person name="Thamatrakoln K."/>
            <person name="Valentin K."/>
            <person name="Vardi A."/>
            <person name="Wilkerson F.P."/>
            <person name="Rokhsar D.S."/>
        </authorList>
    </citation>
    <scope>NUCLEOTIDE SEQUENCE [LARGE SCALE GENOMIC DNA]</scope>
    <source>
        <strain evidence="4 5">CCMP1335</strain>
    </source>
</reference>
<proteinExistence type="inferred from homology"/>
<dbReference type="SUPFAM" id="SSF52833">
    <property type="entry name" value="Thioredoxin-like"/>
    <property type="match status" value="1"/>
</dbReference>
<dbReference type="InterPro" id="IPR036249">
    <property type="entry name" value="Thioredoxin-like_sf"/>
</dbReference>
<reference evidence="4 5" key="2">
    <citation type="journal article" date="2008" name="Nature">
        <title>The Phaeodactylum genome reveals the evolutionary history of diatom genomes.</title>
        <authorList>
            <person name="Bowler C."/>
            <person name="Allen A.E."/>
            <person name="Badger J.H."/>
            <person name="Grimwood J."/>
            <person name="Jabbari K."/>
            <person name="Kuo A."/>
            <person name="Maheswari U."/>
            <person name="Martens C."/>
            <person name="Maumus F."/>
            <person name="Otillar R.P."/>
            <person name="Rayko E."/>
            <person name="Salamov A."/>
            <person name="Vandepoele K."/>
            <person name="Beszteri B."/>
            <person name="Gruber A."/>
            <person name="Heijde M."/>
            <person name="Katinka M."/>
            <person name="Mock T."/>
            <person name="Valentin K."/>
            <person name="Verret F."/>
            <person name="Berges J.A."/>
            <person name="Brownlee C."/>
            <person name="Cadoret J.P."/>
            <person name="Chiovitti A."/>
            <person name="Choi C.J."/>
            <person name="Coesel S."/>
            <person name="De Martino A."/>
            <person name="Detter J.C."/>
            <person name="Durkin C."/>
            <person name="Falciatore A."/>
            <person name="Fournet J."/>
            <person name="Haruta M."/>
            <person name="Huysman M.J."/>
            <person name="Jenkins B.D."/>
            <person name="Jiroutova K."/>
            <person name="Jorgensen R.E."/>
            <person name="Joubert Y."/>
            <person name="Kaplan A."/>
            <person name="Kroger N."/>
            <person name="Kroth P.G."/>
            <person name="La Roche J."/>
            <person name="Lindquist E."/>
            <person name="Lommer M."/>
            <person name="Martin-Jezequel V."/>
            <person name="Lopez P.J."/>
            <person name="Lucas S."/>
            <person name="Mangogna M."/>
            <person name="McGinnis K."/>
            <person name="Medlin L.K."/>
            <person name="Montsant A."/>
            <person name="Oudot-Le Secq M.P."/>
            <person name="Napoli C."/>
            <person name="Obornik M."/>
            <person name="Parker M.S."/>
            <person name="Petit J.L."/>
            <person name="Porcel B.M."/>
            <person name="Poulsen N."/>
            <person name="Robison M."/>
            <person name="Rychlewski L."/>
            <person name="Rynearson T.A."/>
            <person name="Schmutz J."/>
            <person name="Shapiro H."/>
            <person name="Siaut M."/>
            <person name="Stanley M."/>
            <person name="Sussman M.R."/>
            <person name="Taylor A.R."/>
            <person name="Vardi A."/>
            <person name="von Dassow P."/>
            <person name="Vyverman W."/>
            <person name="Willis A."/>
            <person name="Wyrwicz L.S."/>
            <person name="Rokhsar D.S."/>
            <person name="Weissenbach J."/>
            <person name="Armbrust E.V."/>
            <person name="Green B.R."/>
            <person name="Van de Peer Y."/>
            <person name="Grigoriev I.V."/>
        </authorList>
    </citation>
    <scope>NUCLEOTIDE SEQUENCE [LARGE SCALE GENOMIC DNA]</scope>
    <source>
        <strain evidence="4 5">CCMP1335</strain>
    </source>
</reference>
<feature type="domain" description="Thioredoxin" evidence="3">
    <location>
        <begin position="1"/>
        <end position="119"/>
    </location>
</feature>
<dbReference type="STRING" id="35128.B8BWD1"/>
<dbReference type="CDD" id="cd02961">
    <property type="entry name" value="PDI_a_family"/>
    <property type="match status" value="1"/>
</dbReference>
<dbReference type="RefSeq" id="XP_002288575.1">
    <property type="nucleotide sequence ID" value="XM_002288539.1"/>
</dbReference>
<dbReference type="PROSITE" id="PS00194">
    <property type="entry name" value="THIOREDOXIN_1"/>
    <property type="match status" value="1"/>
</dbReference>
<evidence type="ECO:0000256" key="2">
    <source>
        <dbReference type="ARBA" id="ARBA00022729"/>
    </source>
</evidence>
<evidence type="ECO:0000313" key="5">
    <source>
        <dbReference type="Proteomes" id="UP000001449"/>
    </source>
</evidence>
<dbReference type="PaxDb" id="35128-Thaps32745"/>
<gene>
    <name evidence="4" type="ORF">THAPSDRAFT_32745</name>
</gene>
<dbReference type="Proteomes" id="UP000001449">
    <property type="component" value="Chromosome 3"/>
</dbReference>
<dbReference type="KEGG" id="tps:THAPSDRAFT_32745"/>
<dbReference type="Gene3D" id="3.40.30.10">
    <property type="entry name" value="Glutaredoxin"/>
    <property type="match status" value="1"/>
</dbReference>
<keyword evidence="5" id="KW-1185">Reference proteome</keyword>
<dbReference type="GeneID" id="7443792"/>
<dbReference type="GO" id="GO:0003756">
    <property type="term" value="F:protein disulfide isomerase activity"/>
    <property type="evidence" value="ECO:0000318"/>
    <property type="project" value="GO_Central"/>
</dbReference>
<keyword evidence="2" id="KW-0732">Signal</keyword>
<dbReference type="GO" id="GO:0006457">
    <property type="term" value="P:protein folding"/>
    <property type="evidence" value="ECO:0000318"/>
    <property type="project" value="GO_Central"/>
</dbReference>
<dbReference type="AlphaFoldDB" id="B8BWD1"/>
<evidence type="ECO:0000313" key="4">
    <source>
        <dbReference type="EMBL" id="EED94011.1"/>
    </source>
</evidence>
<organism evidence="4 5">
    <name type="scientific">Thalassiosira pseudonana</name>
    <name type="common">Marine diatom</name>
    <name type="synonym">Cyclotella nana</name>
    <dbReference type="NCBI Taxonomy" id="35128"/>
    <lineage>
        <taxon>Eukaryota</taxon>
        <taxon>Sar</taxon>
        <taxon>Stramenopiles</taxon>
        <taxon>Ochrophyta</taxon>
        <taxon>Bacillariophyta</taxon>
        <taxon>Coscinodiscophyceae</taxon>
        <taxon>Thalassiosirophycidae</taxon>
        <taxon>Thalassiosirales</taxon>
        <taxon>Thalassiosiraceae</taxon>
        <taxon>Thalassiosira</taxon>
    </lineage>
</organism>
<dbReference type="HOGENOM" id="CLU_090389_4_0_1"/>
<dbReference type="Pfam" id="PF00085">
    <property type="entry name" value="Thioredoxin"/>
    <property type="match status" value="1"/>
</dbReference>
<dbReference type="GO" id="GO:0005783">
    <property type="term" value="C:endoplasmic reticulum"/>
    <property type="evidence" value="ECO:0000318"/>
    <property type="project" value="GO_Central"/>
</dbReference>